<proteinExistence type="predicted"/>
<protein>
    <submittedName>
        <fullName evidence="1">Uncharacterized protein</fullName>
    </submittedName>
</protein>
<evidence type="ECO:0000313" key="1">
    <source>
        <dbReference type="EMBL" id="MES1923110.1"/>
    </source>
</evidence>
<gene>
    <name evidence="1" type="ORF">MHBO_004651</name>
</gene>
<evidence type="ECO:0000313" key="2">
    <source>
        <dbReference type="Proteomes" id="UP001439008"/>
    </source>
</evidence>
<accession>A0ABV2ATW8</accession>
<keyword evidence="2" id="KW-1185">Reference proteome</keyword>
<name>A0ABV2ATW8_9EUKA</name>
<feature type="non-terminal residue" evidence="1">
    <location>
        <position position="52"/>
    </location>
</feature>
<comment type="caution">
    <text evidence="1">The sequence shown here is derived from an EMBL/GenBank/DDBJ whole genome shotgun (WGS) entry which is preliminary data.</text>
</comment>
<organism evidence="1 2">
    <name type="scientific">Bonamia ostreae</name>
    <dbReference type="NCBI Taxonomy" id="126728"/>
    <lineage>
        <taxon>Eukaryota</taxon>
        <taxon>Sar</taxon>
        <taxon>Rhizaria</taxon>
        <taxon>Endomyxa</taxon>
        <taxon>Ascetosporea</taxon>
        <taxon>Haplosporida</taxon>
        <taxon>Bonamia</taxon>
    </lineage>
</organism>
<dbReference type="EMBL" id="JBDODL010004713">
    <property type="protein sequence ID" value="MES1923110.1"/>
    <property type="molecule type" value="Genomic_DNA"/>
</dbReference>
<sequence>MDLNVRGNENSTWVENPVQRIGMVRGHFRSNGTYVQPYYRTEPDGVKWNNKN</sequence>
<dbReference type="Proteomes" id="UP001439008">
    <property type="component" value="Unassembled WGS sequence"/>
</dbReference>
<reference evidence="1 2" key="1">
    <citation type="journal article" date="2024" name="BMC Biol.">
        <title>Comparative genomics of Ascetosporea gives new insight into the evolutionary basis for animal parasitism in Rhizaria.</title>
        <authorList>
            <person name="Hiltunen Thoren M."/>
            <person name="Onut-Brannstrom I."/>
            <person name="Alfjorden A."/>
            <person name="Peckova H."/>
            <person name="Swords F."/>
            <person name="Hooper C."/>
            <person name="Holzer A.S."/>
            <person name="Bass D."/>
            <person name="Burki F."/>
        </authorList>
    </citation>
    <scope>NUCLEOTIDE SEQUENCE [LARGE SCALE GENOMIC DNA]</scope>
    <source>
        <strain evidence="1">20-A016</strain>
    </source>
</reference>